<dbReference type="EMBL" id="FZNR01000006">
    <property type="protein sequence ID" value="SNR82519.1"/>
    <property type="molecule type" value="Genomic_DNA"/>
</dbReference>
<evidence type="ECO:0008006" key="4">
    <source>
        <dbReference type="Google" id="ProtNLM"/>
    </source>
</evidence>
<protein>
    <recommendedName>
        <fullName evidence="4">DUF4760 domain-containing protein</fullName>
    </recommendedName>
</protein>
<reference evidence="2 3" key="1">
    <citation type="submission" date="2017-06" db="EMBL/GenBank/DDBJ databases">
        <authorList>
            <person name="Kim H.J."/>
            <person name="Triplett B.A."/>
        </authorList>
    </citation>
    <scope>NUCLEOTIDE SEQUENCE [LARGE SCALE GENOMIC DNA]</scope>
    <source>
        <strain evidence="2 3">DSM 43151</strain>
    </source>
</reference>
<keyword evidence="1" id="KW-1133">Transmembrane helix</keyword>
<name>A0A238ZH83_9ACTN</name>
<keyword evidence="1" id="KW-0812">Transmembrane</keyword>
<dbReference type="Proteomes" id="UP000198415">
    <property type="component" value="Unassembled WGS sequence"/>
</dbReference>
<evidence type="ECO:0000256" key="1">
    <source>
        <dbReference type="SAM" id="Phobius"/>
    </source>
</evidence>
<accession>A0A238ZH83</accession>
<feature type="transmembrane region" description="Helical" evidence="1">
    <location>
        <begin position="14"/>
        <end position="31"/>
    </location>
</feature>
<keyword evidence="1" id="KW-0472">Membrane</keyword>
<proteinExistence type="predicted"/>
<evidence type="ECO:0000313" key="2">
    <source>
        <dbReference type="EMBL" id="SNR82519.1"/>
    </source>
</evidence>
<evidence type="ECO:0000313" key="3">
    <source>
        <dbReference type="Proteomes" id="UP000198415"/>
    </source>
</evidence>
<organism evidence="2 3">
    <name type="scientific">Actinoplanes regularis</name>
    <dbReference type="NCBI Taxonomy" id="52697"/>
    <lineage>
        <taxon>Bacteria</taxon>
        <taxon>Bacillati</taxon>
        <taxon>Actinomycetota</taxon>
        <taxon>Actinomycetes</taxon>
        <taxon>Micromonosporales</taxon>
        <taxon>Micromonosporaceae</taxon>
        <taxon>Actinoplanes</taxon>
    </lineage>
</organism>
<sequence>MSAPRIGPVKLADVLQVISLIAVAVALFLNYRQARETARQAREAARQVELSTAALRQDSYRQLVTHGTSANQTLLAGNPGLLDWFLASRGVPTGTHEENLRHMFVFWRMDSHEEIFRSHAAGQLPGDAWQAWRNVIEADAALPEFGTVWARVRPQYTRDFADFVDTLLPRRDAPAE</sequence>
<keyword evidence="3" id="KW-1185">Reference proteome</keyword>
<dbReference type="AlphaFoldDB" id="A0A238ZH83"/>
<gene>
    <name evidence="2" type="ORF">SAMN06264365_10613</name>
</gene>